<dbReference type="InterPro" id="IPR014030">
    <property type="entry name" value="Ketoacyl_synth_N"/>
</dbReference>
<dbReference type="Proteomes" id="UP000625527">
    <property type="component" value="Unassembled WGS sequence"/>
</dbReference>
<comment type="caution">
    <text evidence="9">The sequence shown here is derived from an EMBL/GenBank/DDBJ whole genome shotgun (WGS) entry which is preliminary data.</text>
</comment>
<dbReference type="SMART" id="SM00825">
    <property type="entry name" value="PKS_KS"/>
    <property type="match status" value="1"/>
</dbReference>
<dbReference type="SUPFAM" id="SSF55048">
    <property type="entry name" value="Probable ACP-binding domain of malonyl-CoA ACP transacylase"/>
    <property type="match status" value="1"/>
</dbReference>
<keyword evidence="2" id="KW-0597">Phosphoprotein</keyword>
<evidence type="ECO:0000313" key="10">
    <source>
        <dbReference type="Proteomes" id="UP000625527"/>
    </source>
</evidence>
<keyword evidence="4" id="KW-0012">Acyltransferase</keyword>
<reference evidence="9 10" key="1">
    <citation type="submission" date="2020-10" db="EMBL/GenBank/DDBJ databases">
        <title>Myceligenerans pegani sp. nov., an endophytic actinomycete isolated from Peganum harmala L. in Xinjiang, China.</title>
        <authorList>
            <person name="Xin L."/>
        </authorList>
    </citation>
    <scope>NUCLEOTIDE SEQUENCE [LARGE SCALE GENOMIC DNA]</scope>
    <source>
        <strain evidence="9 10">TRM65318</strain>
    </source>
</reference>
<keyword evidence="1" id="KW-0596">Phosphopantetheine</keyword>
<dbReference type="InterPro" id="IPR049900">
    <property type="entry name" value="PKS_mFAS_DH"/>
</dbReference>
<evidence type="ECO:0000256" key="1">
    <source>
        <dbReference type="ARBA" id="ARBA00022450"/>
    </source>
</evidence>
<dbReference type="PROSITE" id="PS52019">
    <property type="entry name" value="PKS_MFAS_DH"/>
    <property type="match status" value="1"/>
</dbReference>
<feature type="region of interest" description="C-terminal hotdog fold" evidence="5">
    <location>
        <begin position="484"/>
        <end position="618"/>
    </location>
</feature>
<dbReference type="PROSITE" id="PS50075">
    <property type="entry name" value="CARRIER"/>
    <property type="match status" value="1"/>
</dbReference>
<protein>
    <submittedName>
        <fullName evidence="9">SDR family NAD(P)-dependent oxidoreductase</fullName>
    </submittedName>
</protein>
<evidence type="ECO:0000259" key="8">
    <source>
        <dbReference type="PROSITE" id="PS52019"/>
    </source>
</evidence>
<dbReference type="Pfam" id="PF00550">
    <property type="entry name" value="PP-binding"/>
    <property type="match status" value="1"/>
</dbReference>
<dbReference type="Gene3D" id="1.10.1200.10">
    <property type="entry name" value="ACP-like"/>
    <property type="match status" value="1"/>
</dbReference>
<dbReference type="PANTHER" id="PTHR43775">
    <property type="entry name" value="FATTY ACID SYNTHASE"/>
    <property type="match status" value="1"/>
</dbReference>
<dbReference type="Gene3D" id="3.40.50.720">
    <property type="entry name" value="NAD(P)-binding Rossmann-like Domain"/>
    <property type="match status" value="1"/>
</dbReference>
<feature type="non-terminal residue" evidence="9">
    <location>
        <position position="1"/>
    </location>
</feature>
<dbReference type="PROSITE" id="PS52004">
    <property type="entry name" value="KS3_2"/>
    <property type="match status" value="1"/>
</dbReference>
<dbReference type="CDD" id="cd00833">
    <property type="entry name" value="PKS"/>
    <property type="match status" value="1"/>
</dbReference>
<feature type="domain" description="Ketosynthase family 3 (KS3)" evidence="7">
    <location>
        <begin position="1155"/>
        <end position="1349"/>
    </location>
</feature>
<dbReference type="SMART" id="SM00826">
    <property type="entry name" value="PKS_DH"/>
    <property type="match status" value="1"/>
</dbReference>
<dbReference type="SMART" id="SM00827">
    <property type="entry name" value="PKS_AT"/>
    <property type="match status" value="1"/>
</dbReference>
<accession>A0ABR9MXS6</accession>
<dbReference type="SMART" id="SM00822">
    <property type="entry name" value="PKS_KR"/>
    <property type="match status" value="1"/>
</dbReference>
<keyword evidence="3" id="KW-0808">Transferase</keyword>
<name>A0ABR9MXS6_9MICO</name>
<keyword evidence="10" id="KW-1185">Reference proteome</keyword>
<dbReference type="InterPro" id="IPR020807">
    <property type="entry name" value="PKS_DH"/>
</dbReference>
<dbReference type="Pfam" id="PF14765">
    <property type="entry name" value="PS-DH"/>
    <property type="match status" value="1"/>
</dbReference>
<dbReference type="InterPro" id="IPR036291">
    <property type="entry name" value="NAD(P)-bd_dom_sf"/>
</dbReference>
<dbReference type="InterPro" id="IPR016036">
    <property type="entry name" value="Malonyl_transacylase_ACP-bd"/>
</dbReference>
<dbReference type="InterPro" id="IPR016035">
    <property type="entry name" value="Acyl_Trfase/lysoPLipase"/>
</dbReference>
<dbReference type="InterPro" id="IPR049551">
    <property type="entry name" value="PKS_DH_C"/>
</dbReference>
<evidence type="ECO:0000313" key="9">
    <source>
        <dbReference type="EMBL" id="MBE1876183.1"/>
    </source>
</evidence>
<dbReference type="Gene3D" id="3.40.366.10">
    <property type="entry name" value="Malonyl-Coenzyme A Acyl Carrier Protein, domain 2"/>
    <property type="match status" value="1"/>
</dbReference>
<feature type="active site" description="Proton donor; for dehydratase activity" evidence="5">
    <location>
        <position position="541"/>
    </location>
</feature>
<dbReference type="InterPro" id="IPR016039">
    <property type="entry name" value="Thiolase-like"/>
</dbReference>
<dbReference type="InterPro" id="IPR001227">
    <property type="entry name" value="Ac_transferase_dom_sf"/>
</dbReference>
<dbReference type="CDD" id="cd08956">
    <property type="entry name" value="KR_3_FAS_SDR_x"/>
    <property type="match status" value="1"/>
</dbReference>
<dbReference type="SUPFAM" id="SSF51735">
    <property type="entry name" value="NAD(P)-binding Rossmann-fold domains"/>
    <property type="match status" value="2"/>
</dbReference>
<dbReference type="InterPro" id="IPR014043">
    <property type="entry name" value="Acyl_transferase_dom"/>
</dbReference>
<feature type="domain" description="Carrier" evidence="6">
    <location>
        <begin position="1063"/>
        <end position="1138"/>
    </location>
</feature>
<dbReference type="PANTHER" id="PTHR43775:SF51">
    <property type="entry name" value="INACTIVE PHENOLPHTHIOCEROL SYNTHESIS POLYKETIDE SYNTHASE TYPE I PKS1-RELATED"/>
    <property type="match status" value="1"/>
</dbReference>
<dbReference type="InterPro" id="IPR006162">
    <property type="entry name" value="Ppantetheine_attach_site"/>
</dbReference>
<dbReference type="SMART" id="SM00823">
    <property type="entry name" value="PKS_PP"/>
    <property type="match status" value="1"/>
</dbReference>
<organism evidence="9 10">
    <name type="scientific">Myceligenerans pegani</name>
    <dbReference type="NCBI Taxonomy" id="2776917"/>
    <lineage>
        <taxon>Bacteria</taxon>
        <taxon>Bacillati</taxon>
        <taxon>Actinomycetota</taxon>
        <taxon>Actinomycetes</taxon>
        <taxon>Micrococcales</taxon>
        <taxon>Promicromonosporaceae</taxon>
        <taxon>Myceligenerans</taxon>
    </lineage>
</organism>
<dbReference type="SUPFAM" id="SSF53901">
    <property type="entry name" value="Thiolase-like"/>
    <property type="match status" value="1"/>
</dbReference>
<dbReference type="PROSITE" id="PS00606">
    <property type="entry name" value="KS3_1"/>
    <property type="match status" value="1"/>
</dbReference>
<gene>
    <name evidence="9" type="ORF">IHE71_10740</name>
</gene>
<evidence type="ECO:0000259" key="6">
    <source>
        <dbReference type="PROSITE" id="PS50075"/>
    </source>
</evidence>
<dbReference type="InterPro" id="IPR036736">
    <property type="entry name" value="ACP-like_sf"/>
</dbReference>
<dbReference type="Pfam" id="PF08659">
    <property type="entry name" value="KR"/>
    <property type="match status" value="1"/>
</dbReference>
<dbReference type="InterPro" id="IPR042104">
    <property type="entry name" value="PKS_dehydratase_sf"/>
</dbReference>
<dbReference type="SUPFAM" id="SSF52151">
    <property type="entry name" value="FabD/lysophospholipase-like"/>
    <property type="match status" value="1"/>
</dbReference>
<evidence type="ECO:0000256" key="2">
    <source>
        <dbReference type="ARBA" id="ARBA00022553"/>
    </source>
</evidence>
<dbReference type="EMBL" id="JADAQT010000079">
    <property type="protein sequence ID" value="MBE1876183.1"/>
    <property type="molecule type" value="Genomic_DNA"/>
</dbReference>
<dbReference type="InterPro" id="IPR050091">
    <property type="entry name" value="PKS_NRPS_Biosynth_Enz"/>
</dbReference>
<dbReference type="InterPro" id="IPR020841">
    <property type="entry name" value="PKS_Beta-ketoAc_synthase_dom"/>
</dbReference>
<dbReference type="Pfam" id="PF22953">
    <property type="entry name" value="SpnB_Rossmann"/>
    <property type="match status" value="1"/>
</dbReference>
<feature type="region of interest" description="N-terminal hotdog fold" evidence="5">
    <location>
        <begin position="351"/>
        <end position="472"/>
    </location>
</feature>
<feature type="active site" description="Proton acceptor; for dehydratase activity" evidence="5">
    <location>
        <position position="383"/>
    </location>
</feature>
<dbReference type="Pfam" id="PF00698">
    <property type="entry name" value="Acyl_transf_1"/>
    <property type="match status" value="1"/>
</dbReference>
<dbReference type="InterPro" id="IPR013968">
    <property type="entry name" value="PKS_KR"/>
</dbReference>
<dbReference type="InterPro" id="IPR057326">
    <property type="entry name" value="KR_dom"/>
</dbReference>
<proteinExistence type="predicted"/>
<dbReference type="SUPFAM" id="SSF47336">
    <property type="entry name" value="ACP-like"/>
    <property type="match status" value="1"/>
</dbReference>
<dbReference type="InterPro" id="IPR055123">
    <property type="entry name" value="SpnB-like_Rossmann"/>
</dbReference>
<evidence type="ECO:0000256" key="5">
    <source>
        <dbReference type="PROSITE-ProRule" id="PRU01363"/>
    </source>
</evidence>
<dbReference type="InterPro" id="IPR018201">
    <property type="entry name" value="Ketoacyl_synth_AS"/>
</dbReference>
<dbReference type="Gene3D" id="3.10.129.110">
    <property type="entry name" value="Polyketide synthase dehydratase"/>
    <property type="match status" value="1"/>
</dbReference>
<dbReference type="Pfam" id="PF00109">
    <property type="entry name" value="ketoacyl-synt"/>
    <property type="match status" value="1"/>
</dbReference>
<dbReference type="Gene3D" id="3.30.70.3290">
    <property type="match status" value="1"/>
</dbReference>
<dbReference type="Pfam" id="PF21089">
    <property type="entry name" value="PKS_DH_N"/>
    <property type="match status" value="1"/>
</dbReference>
<evidence type="ECO:0000259" key="7">
    <source>
        <dbReference type="PROSITE" id="PS52004"/>
    </source>
</evidence>
<sequence>TAFVLTGQGSQRVGMGRELYGSEPVFAAAFDAVCGGLDAVLDRPLREVVFAEEGSAEAGLLERTVFAQAALFAVETALFRLVESFGVRPDFLLGHSIGEVTAAHVAGVLDLGDACSLVAARGRLMQSAPAGGVMVAVEASEEEVTPTLVAGVEVAGVNGPSSVVVSGDAQAAQQVEWVWRERGRRVKRLSVSHAFHSAHMDGVLAEFEEAISGLTFREPAIPVVSNVTGRIATELTSPAYWARQIRSTVRFHDGVQTLRDAGVVRYLELGPDGVLSALLPDAVPALRTGRPGRATFLTALATMPADWRPYYAGTVGDPVELPTYAFQLRRYWLEQTATGDPSGLGLDATGHPLLGGALPVADRDEIRLTGRISRTHPAWLADHTVNGVAVLPGTALLELAAWAGERIGFGTVAELTHAAPVVLGTEGALRLQCVVGPDTGGTRRIDVYSRAEGAEDWTPHATGTLSTETPAVVDDLLSWPPEGAVETDVADLYERVAVDGYGYGPTFRNLRRLWRRDGDLFAEVGPIDAGTGHLVHPALLDAALHPLLPGVTEERTTALLPFSWSGVRIQSAGTGALRVRLTPGDGDTVAVLIADGSGLPVASVESLALRPLAAAALRGPGRNSLLGLDWEPIPEPVRPAAVAVLGDDLLGLPDTTPAVPDLDAMVDVPDVVVLPVVAASGPDSGRQARATVHRTLTTVQQWIADPRFAHARLAVVTRSGDLAHAPVTGLIRSARTEHPGRFQLVELDAPGPALATALAADAPEIAVHGGTVVTPRLTRIPVPAPEAEPVAWDRGTVLVTGATGVLGSALARHLVARHGARSLLLVSRRGGQGEAAAELAAELEALGATAEFASCDVADRDALGRLLVGRSLSAVVHTAGVVDDGTLAGITAEQADRVLRPKIDAAWNLHELTSGHDLQAFVLYSSLAGLLGNAGQAGYAAGNTFLDALAVHRREQGLPGLALAWGLWAEGSDLTGALSETDRRRLAATGIRALETTDALDLFDDAVTHGGPLLALTGLDPAAVRAAGGTVPSMLREVLPAPQGAVTRETNRYAALGAEERAAALTDLVRAKVASVLGHTDTSGLGAARPFQELGFDSLTAVELRNQLAEATGLSLSSTLVFDHPTPDALARHLADQFAGAERGRAVTATAVVDDDPIVVVGMACRYPGGVESPEDLWRLVAEGTDAVSGFPVNRGWDLDALYDADPEHAGTSYVREGGFLHDAGLFDPEFFGISPREALATDPQQRLLLTTAWEALEHAGIDPSELRGGRGGVFTGIMYHDYGTMTRPVPEDLEGFLAGGSAGSVASGRLSYSFGLEGPAVSVDTACSSSLVALHLAAASLRSGECDL</sequence>
<dbReference type="SMART" id="SM01294">
    <property type="entry name" value="PKS_PP_betabranch"/>
    <property type="match status" value="1"/>
</dbReference>
<dbReference type="InterPro" id="IPR009081">
    <property type="entry name" value="PP-bd_ACP"/>
</dbReference>
<dbReference type="InterPro" id="IPR049552">
    <property type="entry name" value="PKS_DH_N"/>
</dbReference>
<dbReference type="Gene3D" id="3.40.47.10">
    <property type="match status" value="1"/>
</dbReference>
<evidence type="ECO:0000256" key="4">
    <source>
        <dbReference type="ARBA" id="ARBA00023315"/>
    </source>
</evidence>
<feature type="non-terminal residue" evidence="9">
    <location>
        <position position="1349"/>
    </location>
</feature>
<dbReference type="InterPro" id="IPR020806">
    <property type="entry name" value="PKS_PP-bd"/>
</dbReference>
<feature type="domain" description="PKS/mFAS DH" evidence="8">
    <location>
        <begin position="351"/>
        <end position="618"/>
    </location>
</feature>
<dbReference type="PROSITE" id="PS00012">
    <property type="entry name" value="PHOSPHOPANTETHEINE"/>
    <property type="match status" value="1"/>
</dbReference>
<evidence type="ECO:0000256" key="3">
    <source>
        <dbReference type="ARBA" id="ARBA00022679"/>
    </source>
</evidence>